<comment type="cofactor">
    <cofactor evidence="1">
        <name>pyridoxal 5'-phosphate</name>
        <dbReference type="ChEBI" id="CHEBI:597326"/>
    </cofactor>
</comment>
<dbReference type="Pfam" id="PF00202">
    <property type="entry name" value="Aminotran_3"/>
    <property type="match status" value="1"/>
</dbReference>
<name>A0A5M9MWX2_9EURO</name>
<dbReference type="PANTHER" id="PTHR43094:SF2">
    <property type="entry name" value="AMINOTRANSFERASE, CLASS III (AFU_ORTHOLOGUE AFUA_1G16810)"/>
    <property type="match status" value="1"/>
</dbReference>
<dbReference type="CDD" id="cd00610">
    <property type="entry name" value="OAT_like"/>
    <property type="match status" value="1"/>
</dbReference>
<keyword evidence="3 4" id="KW-0663">Pyridoxal phosphate</keyword>
<gene>
    <name evidence="5" type="ORF">ATNIH1004_000280</name>
</gene>
<dbReference type="RefSeq" id="XP_033430759.1">
    <property type="nucleotide sequence ID" value="XM_033565002.1"/>
</dbReference>
<evidence type="ECO:0000256" key="3">
    <source>
        <dbReference type="ARBA" id="ARBA00022898"/>
    </source>
</evidence>
<dbReference type="Proteomes" id="UP000324241">
    <property type="component" value="Unassembled WGS sequence"/>
</dbReference>
<dbReference type="EMBL" id="QUQM01000002">
    <property type="protein sequence ID" value="KAA8651398.1"/>
    <property type="molecule type" value="Genomic_DNA"/>
</dbReference>
<dbReference type="Gene3D" id="3.40.640.10">
    <property type="entry name" value="Type I PLP-dependent aspartate aminotransferase-like (Major domain)"/>
    <property type="match status" value="1"/>
</dbReference>
<evidence type="ECO:0000256" key="2">
    <source>
        <dbReference type="ARBA" id="ARBA00008954"/>
    </source>
</evidence>
<dbReference type="VEuPathDB" id="FungiDB:EYZ11_003000"/>
<dbReference type="InterPro" id="IPR015421">
    <property type="entry name" value="PyrdxlP-dep_Trfase_major"/>
</dbReference>
<dbReference type="InterPro" id="IPR015424">
    <property type="entry name" value="PyrdxlP-dep_Trfase"/>
</dbReference>
<accession>A0A5M9MWX2</accession>
<dbReference type="Gene3D" id="3.90.1150.10">
    <property type="entry name" value="Aspartate Aminotransferase, domain 1"/>
    <property type="match status" value="1"/>
</dbReference>
<evidence type="ECO:0000313" key="5">
    <source>
        <dbReference type="EMBL" id="KAA8651398.1"/>
    </source>
</evidence>
<dbReference type="InterPro" id="IPR005814">
    <property type="entry name" value="Aminotrans_3"/>
</dbReference>
<comment type="similarity">
    <text evidence="2 4">Belongs to the class-III pyridoxal-phosphate-dependent aminotransferase family.</text>
</comment>
<comment type="caution">
    <text evidence="5">The sequence shown here is derived from an EMBL/GenBank/DDBJ whole genome shotgun (WGS) entry which is preliminary data.</text>
</comment>
<dbReference type="FunFam" id="3.40.640.10:FF:000004">
    <property type="entry name" value="Acetylornithine aminotransferase"/>
    <property type="match status" value="1"/>
</dbReference>
<dbReference type="InterPro" id="IPR015422">
    <property type="entry name" value="PyrdxlP-dep_Trfase_small"/>
</dbReference>
<evidence type="ECO:0000256" key="1">
    <source>
        <dbReference type="ARBA" id="ARBA00001933"/>
    </source>
</evidence>
<dbReference type="PANTHER" id="PTHR43094">
    <property type="entry name" value="AMINOTRANSFERASE"/>
    <property type="match status" value="1"/>
</dbReference>
<dbReference type="AlphaFoldDB" id="A0A5M9MWX2"/>
<dbReference type="OrthoDB" id="5419315at2759"/>
<evidence type="ECO:0000256" key="4">
    <source>
        <dbReference type="RuleBase" id="RU003560"/>
    </source>
</evidence>
<dbReference type="GO" id="GO:0005829">
    <property type="term" value="C:cytosol"/>
    <property type="evidence" value="ECO:0007669"/>
    <property type="project" value="TreeGrafter"/>
</dbReference>
<sequence length="459" mass="49446">MAETHSTPRSAVLHRNTRFVPKKAVGGKGSYIFLEDGTMFLDSTGGAAVSCLGHGHEQVNQAVINQINQLSYCHSAFFSTEVTEELAQFLTDSTGGKLSKLYIVSSGSEAVEAALKLARQYYLELPTPQPQRTRFIARSPSYHGITLGALAAGGHVIRRQPFEPLLSQNTSHVSPCYAYRGKKDGESDAEYVARLAAELEAEFQRVGSENVCAFIAEPIVGAAMGAVPAVPGYFPAMKAVCEKHGALFILDEVMCGMGRCGALHAWEQEDVVPDLQTIGKALGGGYAPVSGVLIGENIVQALDKGTGVFRHGHTYQGHPVSCAAALAVQKVIEEQNLLENVRNMGAYLEGRLRSRLEAHPNVGDIRGKGLFWGIEFVKDKATKEPFSPLVNVAFQIQETGLDPMYGISLYAASGTVEGTQGDHVILAPPYNVTKEEIDIIVQISGKVIERVFANITTAR</sequence>
<protein>
    <submittedName>
        <fullName evidence="5">Uncharacterized protein</fullName>
    </submittedName>
</protein>
<dbReference type="GeneID" id="54322982"/>
<dbReference type="GO" id="GO:0008483">
    <property type="term" value="F:transaminase activity"/>
    <property type="evidence" value="ECO:0007669"/>
    <property type="project" value="InterPro"/>
</dbReference>
<dbReference type="PIRSF" id="PIRSF000521">
    <property type="entry name" value="Transaminase_4ab_Lys_Orn"/>
    <property type="match status" value="1"/>
</dbReference>
<proteinExistence type="inferred from homology"/>
<dbReference type="GO" id="GO:0030170">
    <property type="term" value="F:pyridoxal phosphate binding"/>
    <property type="evidence" value="ECO:0007669"/>
    <property type="project" value="InterPro"/>
</dbReference>
<reference evidence="5 6" key="1">
    <citation type="submission" date="2019-08" db="EMBL/GenBank/DDBJ databases">
        <title>The genome sequence of a newly discovered highly antifungal drug resistant Aspergillus species, Aspergillus tanneri NIH 1004.</title>
        <authorList>
            <person name="Mounaud S."/>
            <person name="Singh I."/>
            <person name="Joardar V."/>
            <person name="Pakala S."/>
            <person name="Pakala S."/>
            <person name="Venepally P."/>
            <person name="Chung J.K."/>
            <person name="Losada L."/>
            <person name="Nierman W.C."/>
        </authorList>
    </citation>
    <scope>NUCLEOTIDE SEQUENCE [LARGE SCALE GENOMIC DNA]</scope>
    <source>
        <strain evidence="5 6">NIH1004</strain>
    </source>
</reference>
<dbReference type="NCBIfam" id="NF005685">
    <property type="entry name" value="PRK07483.1"/>
    <property type="match status" value="1"/>
</dbReference>
<evidence type="ECO:0000313" key="6">
    <source>
        <dbReference type="Proteomes" id="UP000324241"/>
    </source>
</evidence>
<dbReference type="SUPFAM" id="SSF53383">
    <property type="entry name" value="PLP-dependent transferases"/>
    <property type="match status" value="1"/>
</dbReference>
<organism evidence="5 6">
    <name type="scientific">Aspergillus tanneri</name>
    <dbReference type="NCBI Taxonomy" id="1220188"/>
    <lineage>
        <taxon>Eukaryota</taxon>
        <taxon>Fungi</taxon>
        <taxon>Dikarya</taxon>
        <taxon>Ascomycota</taxon>
        <taxon>Pezizomycotina</taxon>
        <taxon>Eurotiomycetes</taxon>
        <taxon>Eurotiomycetidae</taxon>
        <taxon>Eurotiales</taxon>
        <taxon>Aspergillaceae</taxon>
        <taxon>Aspergillus</taxon>
        <taxon>Aspergillus subgen. Circumdati</taxon>
    </lineage>
</organism>